<dbReference type="Proteomes" id="UP000215086">
    <property type="component" value="Chromosome"/>
</dbReference>
<evidence type="ECO:0000256" key="2">
    <source>
        <dbReference type="ARBA" id="ARBA00022676"/>
    </source>
</evidence>
<dbReference type="InterPro" id="IPR029044">
    <property type="entry name" value="Nucleotide-diphossugar_trans"/>
</dbReference>
<proteinExistence type="inferred from homology"/>
<name>A0A286RG83_9BACT</name>
<evidence type="ECO:0000256" key="1">
    <source>
        <dbReference type="ARBA" id="ARBA00006739"/>
    </source>
</evidence>
<dbReference type="EMBL" id="CP018477">
    <property type="protein sequence ID" value="ASV74952.1"/>
    <property type="molecule type" value="Genomic_DNA"/>
</dbReference>
<dbReference type="AlphaFoldDB" id="A0A286RG83"/>
<protein>
    <submittedName>
        <fullName evidence="5">Beta-1,3-glucosyltransferase</fullName>
    </submittedName>
</protein>
<dbReference type="RefSeq" id="WP_095415140.1">
    <property type="nucleotide sequence ID" value="NZ_CP018477.1"/>
</dbReference>
<dbReference type="GO" id="GO:0016757">
    <property type="term" value="F:glycosyltransferase activity"/>
    <property type="evidence" value="ECO:0007669"/>
    <property type="project" value="UniProtKB-KW"/>
</dbReference>
<feature type="domain" description="Glycosyltransferase 2-like" evidence="4">
    <location>
        <begin position="7"/>
        <end position="152"/>
    </location>
</feature>
<organism evidence="5 6">
    <name type="scientific">Thermogutta terrifontis</name>
    <dbReference type="NCBI Taxonomy" id="1331910"/>
    <lineage>
        <taxon>Bacteria</taxon>
        <taxon>Pseudomonadati</taxon>
        <taxon>Planctomycetota</taxon>
        <taxon>Planctomycetia</taxon>
        <taxon>Pirellulales</taxon>
        <taxon>Thermoguttaceae</taxon>
        <taxon>Thermogutta</taxon>
    </lineage>
</organism>
<keyword evidence="2" id="KW-0328">Glycosyltransferase</keyword>
<accession>A0A286RG83</accession>
<evidence type="ECO:0000313" key="5">
    <source>
        <dbReference type="EMBL" id="ASV74952.1"/>
    </source>
</evidence>
<keyword evidence="3 5" id="KW-0808">Transferase</keyword>
<dbReference type="InterPro" id="IPR001173">
    <property type="entry name" value="Glyco_trans_2-like"/>
</dbReference>
<dbReference type="Pfam" id="PF00535">
    <property type="entry name" value="Glycos_transf_2"/>
    <property type="match status" value="1"/>
</dbReference>
<dbReference type="OrthoDB" id="9772170at2"/>
<evidence type="ECO:0000313" key="6">
    <source>
        <dbReference type="Proteomes" id="UP000215086"/>
    </source>
</evidence>
<dbReference type="PANTHER" id="PTHR43685">
    <property type="entry name" value="GLYCOSYLTRANSFERASE"/>
    <property type="match status" value="1"/>
</dbReference>
<evidence type="ECO:0000259" key="4">
    <source>
        <dbReference type="Pfam" id="PF00535"/>
    </source>
</evidence>
<sequence>MGKLLISVNMCVYRPHPVYFREAVQSVLNQTFEDFELIIVEDPSEVDGREIISDLLSDSRIRYIHNDQRTGLIAQRNQALKESRCDWVAILDADDVARPERLQKQWEFLHVNPSIRVLGSWIEIIDQNGQLVGLRRYPECHDAIMRTMRRYNAIAQPAAVIHRPSVDRIGGYSGQIYVEDYELWCRMLRNGARFANIPQALTRYRIHSSGGSKTTHLRHVLRETIRIKKEYFGTEMDLGDRLRIFLEFCLLFLPPRWVYRLFAVVTFTRSKRPDRYERRRIH</sequence>
<dbReference type="KEGG" id="ttf:THTE_2350"/>
<dbReference type="PANTHER" id="PTHR43685:SF5">
    <property type="entry name" value="GLYCOSYLTRANSFERASE EPSE-RELATED"/>
    <property type="match status" value="1"/>
</dbReference>
<comment type="similarity">
    <text evidence="1">Belongs to the glycosyltransferase 2 family.</text>
</comment>
<evidence type="ECO:0000256" key="3">
    <source>
        <dbReference type="ARBA" id="ARBA00022679"/>
    </source>
</evidence>
<dbReference type="SUPFAM" id="SSF53448">
    <property type="entry name" value="Nucleotide-diphospho-sugar transferases"/>
    <property type="match status" value="1"/>
</dbReference>
<keyword evidence="6" id="KW-1185">Reference proteome</keyword>
<dbReference type="Gene3D" id="3.90.550.10">
    <property type="entry name" value="Spore Coat Polysaccharide Biosynthesis Protein SpsA, Chain A"/>
    <property type="match status" value="1"/>
</dbReference>
<gene>
    <name evidence="5" type="ORF">THTE_2350</name>
</gene>
<reference evidence="5 6" key="1">
    <citation type="journal article" name="Front. Microbiol.">
        <title>Sugar Metabolism of the First Thermophilic Planctomycete Thermogutta terrifontis: Comparative Genomic and Transcriptomic Approaches.</title>
        <authorList>
            <person name="Elcheninov A.G."/>
            <person name="Menzel P."/>
            <person name="Gudbergsdottir S.R."/>
            <person name="Slesarev A.I."/>
            <person name="Kadnikov V.V."/>
            <person name="Krogh A."/>
            <person name="Bonch-Osmolovskaya E.A."/>
            <person name="Peng X."/>
            <person name="Kublanov I.V."/>
        </authorList>
    </citation>
    <scope>NUCLEOTIDE SEQUENCE [LARGE SCALE GENOMIC DNA]</scope>
    <source>
        <strain evidence="5 6">R1</strain>
    </source>
</reference>
<dbReference type="InterPro" id="IPR050834">
    <property type="entry name" value="Glycosyltransf_2"/>
</dbReference>